<dbReference type="InterPro" id="IPR005594">
    <property type="entry name" value="YadA_C"/>
</dbReference>
<organism evidence="18 19">
    <name type="scientific">Basilea psittacipulmonis DSM 24701</name>
    <dbReference type="NCBI Taxonomy" id="1072685"/>
    <lineage>
        <taxon>Bacteria</taxon>
        <taxon>Pseudomonadati</taxon>
        <taxon>Pseudomonadota</taxon>
        <taxon>Betaproteobacteria</taxon>
        <taxon>Burkholderiales</taxon>
        <taxon>Alcaligenaceae</taxon>
        <taxon>Basilea</taxon>
    </lineage>
</organism>
<accession>A0A077DDI2</accession>
<keyword evidence="11" id="KW-0175">Coiled coil</keyword>
<feature type="domain" description="ESPR" evidence="17">
    <location>
        <begin position="1"/>
        <end position="47"/>
    </location>
</feature>
<feature type="coiled-coil region" evidence="11">
    <location>
        <begin position="3870"/>
        <end position="3904"/>
    </location>
</feature>
<keyword evidence="7" id="KW-0732">Signal</keyword>
<evidence type="ECO:0000256" key="9">
    <source>
        <dbReference type="ARBA" id="ARBA00023136"/>
    </source>
</evidence>
<dbReference type="InterPro" id="IPR008635">
    <property type="entry name" value="Coiled_stalk_dom"/>
</dbReference>
<feature type="domain" description="Trimeric autotransporter adhesin YadA-like stalk" evidence="16">
    <location>
        <begin position="2093"/>
        <end position="2129"/>
    </location>
</feature>
<keyword evidence="6 13" id="KW-0812">Transmembrane</keyword>
<dbReference type="GO" id="GO:0015031">
    <property type="term" value="P:protein transport"/>
    <property type="evidence" value="ECO:0007669"/>
    <property type="project" value="UniProtKB-KW"/>
</dbReference>
<evidence type="ECO:0000256" key="13">
    <source>
        <dbReference type="SAM" id="Phobius"/>
    </source>
</evidence>
<evidence type="ECO:0000256" key="8">
    <source>
        <dbReference type="ARBA" id="ARBA00022927"/>
    </source>
</evidence>
<dbReference type="RefSeq" id="WP_038500204.1">
    <property type="nucleotide sequence ID" value="NZ_AFWK01000016.1"/>
</dbReference>
<dbReference type="HOGENOM" id="CLU_223795_0_0_4"/>
<evidence type="ECO:0000256" key="11">
    <source>
        <dbReference type="SAM" id="Coils"/>
    </source>
</evidence>
<dbReference type="SUPFAM" id="SSF54523">
    <property type="entry name" value="Pili subunits"/>
    <property type="match status" value="1"/>
</dbReference>
<feature type="domain" description="Trimeric autotransporter adhesin YadA-like stalk" evidence="16">
    <location>
        <begin position="3556"/>
        <end position="3595"/>
    </location>
</feature>
<feature type="domain" description="Trimeric autotransporter adhesin YadA-like head" evidence="15">
    <location>
        <begin position="542"/>
        <end position="566"/>
    </location>
</feature>
<dbReference type="GO" id="GO:0009279">
    <property type="term" value="C:cell outer membrane"/>
    <property type="evidence" value="ECO:0007669"/>
    <property type="project" value="UniProtKB-SubCell"/>
</dbReference>
<dbReference type="InterPro" id="IPR024973">
    <property type="entry name" value="ESPR"/>
</dbReference>
<dbReference type="Gene3D" id="2.150.10.10">
    <property type="entry name" value="Serralysin-like metalloprotease, C-terminal"/>
    <property type="match status" value="5"/>
</dbReference>
<dbReference type="InterPro" id="IPR011049">
    <property type="entry name" value="Serralysin-like_metalloprot_C"/>
</dbReference>
<feature type="domain" description="Trimeric autotransporter adhesin YadA-like stalk" evidence="16">
    <location>
        <begin position="778"/>
        <end position="818"/>
    </location>
</feature>
<dbReference type="OrthoDB" id="1632057at2"/>
<keyword evidence="8" id="KW-0653">Protein transport</keyword>
<dbReference type="GO" id="GO:0009986">
    <property type="term" value="C:cell surface"/>
    <property type="evidence" value="ECO:0007669"/>
    <property type="project" value="UniProtKB-SubCell"/>
</dbReference>
<evidence type="ECO:0000256" key="5">
    <source>
        <dbReference type="ARBA" id="ARBA00022452"/>
    </source>
</evidence>
<dbReference type="CDD" id="cd12820">
    <property type="entry name" value="LbR_YadA-like"/>
    <property type="match status" value="1"/>
</dbReference>
<evidence type="ECO:0000313" key="18">
    <source>
        <dbReference type="EMBL" id="AIL32930.1"/>
    </source>
</evidence>
<feature type="region of interest" description="Disordered" evidence="12">
    <location>
        <begin position="3585"/>
        <end position="3606"/>
    </location>
</feature>
<dbReference type="Pfam" id="PF05658">
    <property type="entry name" value="YadA_head"/>
    <property type="match status" value="6"/>
</dbReference>
<feature type="domain" description="Trimeric autotransporter adhesin YadA-like stalk" evidence="16">
    <location>
        <begin position="4273"/>
        <end position="4312"/>
    </location>
</feature>
<sequence>MNKVYKTKYSRERNCIVVVSELSTNRGKSSEKNSKSLKRPSFRGLLLSIALGLSLIPGWSVAAGCYPSGTGTLVVVSGNIRSNIGNEATAADSPYKDLTDPNKPYKRSVFLNPTGTSTSSYTIESPCLVSTQSVVIGADAANAVVTNVSGGYNITQYNRGVVLGFNAKSYATNSVVFGHNAKAEDTAVGIPKGSIAFGASSKAREQAVVVGQNSGADQQSLAIGSDTYASGVSAIAIGNDDLGGGLYADRLGASLLTRVSDILVGGSYMTLSNFNSLYNRAGSYQYSPTLAAGTGAIAVGGRTLALGKASTAIGSLAFAFADEATAVGLRSFVASTAKGGSAIGNEAWVFAPNSVSVGNFTEASNSGAVAYGYRSRAIATDSVAMGTLVLSGAKFKTSSISVNTLKQSYASLARNTSNNDDSYYQAIDNATNAISRSDIEQDTSNVYLTIYNSDGTENKKITKGQTANGVKNTVALGSHAYALGTNAMTLGYAVMVEGSNTLAFGSYSYASPNANNSVLMGVASYSDADKTLVMGNKARSFGSESIAIGVNASVSKERSIAIGVNAQSTETGSIAVGESAVAQARDSLAIGSSSRATSVNSVALGYRSATTYYYDPSDISRATLSGTSALDLAPYVAQGSTFDLGTDEAAGFVSVGGWSSGDSKQPVGVRRVINVAPGALDTDVATVGQLTALSSVNRVSNMVYYVEENGKKQQVIYSEGKYYPVDEAGHITSKAVDYIASRVKIGVRNDASAQVYNGGSGTNTYRGLALGTALTLGNVSEGEISTTSNDAINGSQIKRVVDTLGLEVDEAKTGFAPINAIFKNANGASTQADNITLVDLIGKTINHLNQGLVFSDGSTDSQQYLGSSLTIKGDGRNMKTTVSASKNVATLNIGLSDKPSFTTVGINGITLASSEPGKLTVSSNNGEYKLTGLANATTSSQAVTGSQLAAYSTTLKTKGNSGEGTVTLKDTTGLILGTDDRGLLSVNYESVSDPTGAKTYAVSVRPSDKLTAIINSLPEHFSRIVENAADADLGNITSTGEANIQKIITDNVNWQIATTGTSSTTRQLTSEGRLDLVAGSGMSVDMTTAENKARYTITTNDSAVRYVSVNETTKGSNEDNSGAKGQQSIAIGVNAIANATNSVALGSGSQADREAANIIAPYGNVDLTGKTLGAVSVGATGSERQVTQVASAVSQTDAINFAQLKSQEDSIAQALGVSLDENGQVKAADIGGTGKSTITEAIQQIHQSAKDSLVNVKGDGNYIKVTDNGDGSFTVTGKDWTSEIANKQAEAKTAFQTAKNLTYQANGANAQTTSLSKGLTFDVNDQNLTVKSEEGGKISYALNSEGLTGITSISGLTQHTPDASDYATDPTRAATRSAIQTVKNEIDKSWSIKGDSGTVAPTLVSNGATVTFENGNLTNTVVDATDRVVTVSAKVATLTTDESGNVILSGTEDGLVTADTLKNVLNTAVNDISSDASTKQTQQLASYAKKDASGINVSAWNEKLGGLTFSGDTGSVQKTLGADTALTITGSSLDQNALTALTDENIGVVASDQTLTVQLSKNLKGLDNVASDQLVLTGGTVKNITLSSPESNTLKLSSGQSDAVVIHNVANATNSNDVINLSQAKQALGGNIASFLGDGVTTDAEGNLIVDNFAGTGQTTIGDAINSVYQEATKKVKVAGGNQLEVKVSESDENTYIVKGTDWNEQINKLKLDIQNQFQQNSLTYVAQGEDQTKTTTLATGLIFGVNPSGADDSSKNLTVSAEANGVVRYSLKSQLKDVSSIVLSSNARANVTDSTYGSQSVATESAVKSVYTTINQGWFIKSSNETQTNKVVPGTQVAFVDGNALKANVTQTQEGATVSYDVNTTTLTVNGKTVTADTQGTSDTPVLVTAGDVAKAITEAVSAIDENANTALSGLKLNYAANEGEGSISLTDLNAKLTLQGDGNIITKADGSNIEISLKSDLKTKIDHLPTTLDDALSAKVGVNAEGIHQEKWQETLGKIRYTADGNTATHQQLGQSLKISGHPDSDKTFSEGNIGVVADQDSLAIKLSKNLAGLESVASTTMALGNSSNSALQLSDNDGLQLGNGNDLVTVSGVADAVNATDLVNASQLKAMTKSIADALGNGVTVGSDGMSLTVNNYGDQTGTKTVSELIRTIYQNAKAKTELVAGEHVSVTYDDNTRTYTISDHDWSTEINDAKQDLANHFDQQSLNVTVAGTSKDVMLNSALNFVDGKNTSVTVGENGQITYTLNSTLTGITSIDGLNSTTNVTDSSYGINGNENKVATEADVQAIYNEAVTKGWKIAPDTGDAITVSAGHTVNFSDGTGTKAKVTKSGTDVSVSYDVNVQNVQFDPERGSVVTDNTTGAADSTFATAEDTAQAITEAIKKAKGDRENAYADLTLHYKADNNKEATYENAKSMVLNKDTLTIAGATDANGQAKSILATGDANGNIVLSFGDKATSLQNIPDNVTEKINNLANANASNINSTLENWRDVLGGITFTGDIGSTTQKLNSTIKVTGGSNALSTSDTDNIKVTASQGKLNIQLAKDVKGLGALGTQTVALGSGTDNITLKTSDNSLVLGDGDFVKLTNIAAGNVSDDTALINYSQLDQVKGDMATIVGVSKKTDGTLDTDQFAGTNANNINDAIEEVYESAKQKTIIKAGDNVTVTSDANDPDTYLVETKDWTSTINDTLNKRLQNFKHDATLAYKVSTDDEEKTTTLSEGLVFDTSETPNTTDNNLNVTVDSTGISYDLASDLKGIQSVSGLENRTSATSADYGEDDRLATRGAVKEAYDLASKGWNIQGSHGTSKSAGTIHSGKTVTVEDGNYTTVTLTPNNTDGHIVTYTVKKGQLTVNDSTVTADKDGLVTAKDVIDATKQLIEQASSTSSGNLDSELVNYVKTDASNIDADKWRDALGSFTFVTDEGSLVKALTQEIAFSGGASDLSSGQNIGVIASSGDTLTVKLASTLSNLKDVQANSFKVGNIQLEKTPDGALKLSDANGGPIKITNLADATDPSSAINMKQLRELQALVGRDSSTVTAEQMGPVATQDGLNGLNGKRTSSLSDQVLALRDGTSGSVVYTDSNGQRLVKEGENYYHLQENGSKGDQVDTSNIVISAVNATGTTTDDIVISNIASGIGRKSNTLNAPISTEEARQLMAGSDKDGQGGLLTATHFNQAVNTGDLQALAIAGLSFVDHQDQAVNRALGTTLNLLGGADLGTATAANNIVVDANSDNQTILIKLADQLTGLDTISSTQQFNLGTSDDKISLSSDKGTLKLTGNDGSSTVTLNNIADAQNVTDLINRQNFDDVKKLVVGSDTPETPAEHSAAGKDGLNGQSASQQILALRQGLGGTVVYTDSEGNRLSKVGEKFYKATEVNQGVPISGASEVADDKVVLSAVATDGTTITPETLSNVATALGISTGDQPLTVDEVTQAVTLLLTMTDEDFDQLVSLADLKAVATSGLNFTGNDTTTTVPVTLGGDLSIQGEGTVTGDTATNNLYVKADDKNLTIQLSKDLTGLSSVTSESYQVGSPDEHIDLTVLDDGALKLADENGEPVEIKGIAEGKEEGDAINVSQYEVVRKQIKGDDTNSNLAGQNISAKDGQDGRSGNLITSLRNGLAGNIVYTAPDGERLVKIGDDYYRPSDTENSQLKDGKTSGDAIAKDQIILSAVNTDGQTTTPILLRNIASGLGLPTTGKPISENDAKQAIAGTNGLLSMSDSDLTKVATVADLQALAQAGMDFNGNTGSVHRMLGTALAVRGYVAAGETMTELDDDHTADGNIVVTKDAQAERSLLIALSKELENLNSASFKNTQDDGSLSEVTVTKEGIQLATTPSDQTDSTKGPSLTVQGLDNAGKRLQNVKMSDDPNSVANLEYLDKQVADLTQTYDQLEEQAGTLTKQIKDVKDAQDTGWTVKVAQVDDGKVHYQGTVTNNGEVINPANSVLTLKEGKGIKLSADATTNTVTISANQESLLNDVVANKNFPAHFVVEQDDGSLIPVYKVGDTYNTQADGSGTKVDDVAVKVALKDPMQLTNVANGIEHVVATSTDPADVIQAARQTVAGSNLDGTSGLLGSSGDDLNKAVNIADLQAVAQSGLTISADESVGSSGVTEKTFALGSTIRIKGDPNIGDSAIDESEYSADNILTEMDQDGNLIIKLADNMTGTDLTAEESITVGNKTEKGNIPTGGTVTIVHDKGSDSNSTDDNSGSIVIHGSNGQDGVVISSDKTTGAGSIVLKGDDQNATIHLTSSGIMIDPSDADPTLNVSLTDAGLNNGGNRIQNVGNALAETDVVNMKQLQAMQNNYETAIKDLQKEVRANVASALASTNLQSSVHPGTSTIAMGAANYRGENAMAVGFSRLSKTGKVAMRVTGAVNSNGDLSTSVGVTFRW</sequence>
<feature type="domain" description="Trimeric autotransporter adhesin YadA-like head" evidence="15">
    <location>
        <begin position="582"/>
        <end position="608"/>
    </location>
</feature>
<keyword evidence="10" id="KW-0998">Cell outer membrane</keyword>
<proteinExistence type="inferred from homology"/>
<feature type="domain" description="Trimeric autotransporter adhesin YadA-like stalk" evidence="16">
    <location>
        <begin position="1606"/>
        <end position="1623"/>
    </location>
</feature>
<dbReference type="InterPro" id="IPR045584">
    <property type="entry name" value="Pilin-like"/>
</dbReference>
<reference evidence="18 19" key="1">
    <citation type="journal article" date="2014" name="BMC Genomics">
        <title>A genomic perspective on a new bacterial genus and species from the Alcaligenaceae family, Basilea psittacipulmonis.</title>
        <authorList>
            <person name="Whiteson K.L."/>
            <person name="Hernandez D."/>
            <person name="Lazarevic V."/>
            <person name="Gaia N."/>
            <person name="Farinelli L."/>
            <person name="Francois P."/>
            <person name="Pilo P."/>
            <person name="Frey J."/>
            <person name="Schrenzel J."/>
        </authorList>
    </citation>
    <scope>NUCLEOTIDE SEQUENCE [LARGE SCALE GENOMIC DNA]</scope>
    <source>
        <strain evidence="18 19">DSM 24701</strain>
    </source>
</reference>
<evidence type="ECO:0000259" key="16">
    <source>
        <dbReference type="Pfam" id="PF05662"/>
    </source>
</evidence>
<evidence type="ECO:0000256" key="4">
    <source>
        <dbReference type="ARBA" id="ARBA00022448"/>
    </source>
</evidence>
<dbReference type="STRING" id="1072685.IX83_06030"/>
<feature type="compositionally biased region" description="Polar residues" evidence="12">
    <location>
        <begin position="3586"/>
        <end position="3596"/>
    </location>
</feature>
<dbReference type="Proteomes" id="UP000028945">
    <property type="component" value="Chromosome"/>
</dbReference>
<gene>
    <name evidence="18" type="ORF">IX83_06030</name>
</gene>
<evidence type="ECO:0000256" key="7">
    <source>
        <dbReference type="ARBA" id="ARBA00022729"/>
    </source>
</evidence>
<keyword evidence="5" id="KW-1134">Transmembrane beta strand</keyword>
<feature type="domain" description="Trimeric autotransporter adhesin YadA-like stalk" evidence="16">
    <location>
        <begin position="3003"/>
        <end position="3030"/>
    </location>
</feature>
<feature type="domain" description="Trimeric autotransporter adhesin YadA-like stalk" evidence="16">
    <location>
        <begin position="929"/>
        <end position="962"/>
    </location>
</feature>
<protein>
    <recommendedName>
        <fullName evidence="20">Autotransporter domain-containing protein</fullName>
    </recommendedName>
</protein>
<dbReference type="InterPro" id="IPR008640">
    <property type="entry name" value="Adhesin_Head_dom"/>
</dbReference>
<feature type="domain" description="Trimeric autotransporter adhesin YadA-like head" evidence="15">
    <location>
        <begin position="336"/>
        <end position="360"/>
    </location>
</feature>
<dbReference type="InterPro" id="IPR037174">
    <property type="entry name" value="Trimeric_adhesin"/>
</dbReference>
<keyword evidence="19" id="KW-1185">Reference proteome</keyword>
<feature type="domain" description="Trimeric autotransporter adhesin YadA-like stalk" evidence="16">
    <location>
        <begin position="671"/>
        <end position="697"/>
    </location>
</feature>
<dbReference type="Pfam" id="PF05662">
    <property type="entry name" value="YadA_stalk"/>
    <property type="match status" value="9"/>
</dbReference>
<dbReference type="SUPFAM" id="SSF101967">
    <property type="entry name" value="Adhesin YadA, collagen-binding domain"/>
    <property type="match status" value="5"/>
</dbReference>
<evidence type="ECO:0000256" key="3">
    <source>
        <dbReference type="ARBA" id="ARBA00005848"/>
    </source>
</evidence>
<evidence type="ECO:0000256" key="1">
    <source>
        <dbReference type="ARBA" id="ARBA00004241"/>
    </source>
</evidence>
<evidence type="ECO:0000256" key="12">
    <source>
        <dbReference type="SAM" id="MobiDB-lite"/>
    </source>
</evidence>
<feature type="domain" description="Trimeric autotransporter adhesin YadA-like head" evidence="15">
    <location>
        <begin position="1123"/>
        <end position="1149"/>
    </location>
</feature>
<feature type="domain" description="Trimeric autotransporter adhesin YadA-like stalk" evidence="16">
    <location>
        <begin position="1185"/>
        <end position="1224"/>
    </location>
</feature>
<feature type="domain" description="Trimeric autotransporter adhesin YadA-like head" evidence="15">
    <location>
        <begin position="305"/>
        <end position="330"/>
    </location>
</feature>
<evidence type="ECO:0000259" key="17">
    <source>
        <dbReference type="Pfam" id="PF13018"/>
    </source>
</evidence>
<feature type="domain" description="Trimeric autotransporter adhesin YadA-like C-terminal membrane anchor" evidence="14">
    <location>
        <begin position="4328"/>
        <end position="4384"/>
    </location>
</feature>
<evidence type="ECO:0008006" key="20">
    <source>
        <dbReference type="Google" id="ProtNLM"/>
    </source>
</evidence>
<keyword evidence="4" id="KW-0813">Transport</keyword>
<dbReference type="EMBL" id="CP009238">
    <property type="protein sequence ID" value="AIL32930.1"/>
    <property type="molecule type" value="Genomic_DNA"/>
</dbReference>
<dbReference type="Gene3D" id="3.30.1300.30">
    <property type="entry name" value="GSPII I/J protein-like"/>
    <property type="match status" value="1"/>
</dbReference>
<evidence type="ECO:0000256" key="6">
    <source>
        <dbReference type="ARBA" id="ARBA00022692"/>
    </source>
</evidence>
<evidence type="ECO:0000256" key="2">
    <source>
        <dbReference type="ARBA" id="ARBA00004442"/>
    </source>
</evidence>
<evidence type="ECO:0000259" key="14">
    <source>
        <dbReference type="Pfam" id="PF03895"/>
    </source>
</evidence>
<evidence type="ECO:0000256" key="10">
    <source>
        <dbReference type="ARBA" id="ARBA00023237"/>
    </source>
</evidence>
<dbReference type="Gene3D" id="3.90.1780.10">
    <property type="entry name" value="Trimeric adhesin"/>
    <property type="match status" value="2"/>
</dbReference>
<dbReference type="eggNOG" id="COG5295">
    <property type="taxonomic scope" value="Bacteria"/>
</dbReference>
<dbReference type="Pfam" id="PF03895">
    <property type="entry name" value="YadA_anchor"/>
    <property type="match status" value="1"/>
</dbReference>
<keyword evidence="13" id="KW-1133">Transmembrane helix</keyword>
<comment type="similarity">
    <text evidence="3">Belongs to the autotransporter-2 (AT-2) (TC 1.B.40) family.</text>
</comment>
<feature type="transmembrane region" description="Helical" evidence="13">
    <location>
        <begin position="42"/>
        <end position="62"/>
    </location>
</feature>
<comment type="subcellular location">
    <subcellularLocation>
        <location evidence="2">Cell outer membrane</location>
    </subcellularLocation>
    <subcellularLocation>
        <location evidence="1">Cell surface</location>
    </subcellularLocation>
</comment>
<keyword evidence="9 13" id="KW-0472">Membrane</keyword>
<dbReference type="KEGG" id="bpsi:IX83_06030"/>
<name>A0A077DDI2_9BURK</name>
<evidence type="ECO:0000259" key="15">
    <source>
        <dbReference type="Pfam" id="PF05658"/>
    </source>
</evidence>
<dbReference type="Pfam" id="PF13018">
    <property type="entry name" value="ESPR"/>
    <property type="match status" value="1"/>
</dbReference>
<evidence type="ECO:0000313" key="19">
    <source>
        <dbReference type="Proteomes" id="UP000028945"/>
    </source>
</evidence>
<feature type="domain" description="Trimeric autotransporter adhesin YadA-like head" evidence="15">
    <location>
        <begin position="218"/>
        <end position="239"/>
    </location>
</feature>